<evidence type="ECO:0000313" key="8">
    <source>
        <dbReference type="Proteomes" id="UP001059934"/>
    </source>
</evidence>
<evidence type="ECO:0000256" key="3">
    <source>
        <dbReference type="ARBA" id="ARBA00023235"/>
    </source>
</evidence>
<accession>A0ABY5TJ39</accession>
<reference evidence="7" key="1">
    <citation type="submission" date="2022-08" db="EMBL/GenBank/DDBJ databases">
        <title>Catabolic pathway analysis in culturable SAR92 clade bacteria reveals their overlooked roles in DMSP degradation in coastal seas.</title>
        <authorList>
            <person name="He X."/>
            <person name="Zhang X."/>
            <person name="Zhang Y."/>
        </authorList>
    </citation>
    <scope>NUCLEOTIDE SEQUENCE</scope>
    <source>
        <strain evidence="7">H455</strain>
    </source>
</reference>
<feature type="domain" description="Pseudouridine synthase I TruA alpha/beta" evidence="6">
    <location>
        <begin position="166"/>
        <end position="268"/>
    </location>
</feature>
<evidence type="ECO:0000313" key="7">
    <source>
        <dbReference type="EMBL" id="UVW33858.1"/>
    </source>
</evidence>
<evidence type="ECO:0000259" key="6">
    <source>
        <dbReference type="Pfam" id="PF01416"/>
    </source>
</evidence>
<evidence type="ECO:0000256" key="4">
    <source>
        <dbReference type="HAMAP-Rule" id="MF_00171"/>
    </source>
</evidence>
<organism evidence="7 8">
    <name type="scientific">SAR92 clade bacterium H455</name>
    <dbReference type="NCBI Taxonomy" id="2974818"/>
    <lineage>
        <taxon>Bacteria</taxon>
        <taxon>Pseudomonadati</taxon>
        <taxon>Pseudomonadota</taxon>
        <taxon>Gammaproteobacteria</taxon>
        <taxon>Cellvibrionales</taxon>
        <taxon>Porticoccaceae</taxon>
        <taxon>SAR92 clade</taxon>
    </lineage>
</organism>
<dbReference type="PANTHER" id="PTHR11142">
    <property type="entry name" value="PSEUDOURIDYLATE SYNTHASE"/>
    <property type="match status" value="1"/>
</dbReference>
<name>A0ABY5TJ39_9GAMM</name>
<evidence type="ECO:0000256" key="1">
    <source>
        <dbReference type="ARBA" id="ARBA00009375"/>
    </source>
</evidence>
<keyword evidence="8" id="KW-1185">Reference proteome</keyword>
<dbReference type="InterPro" id="IPR020097">
    <property type="entry name" value="PsdUridine_synth_TruA_a/b_dom"/>
</dbReference>
<keyword evidence="2 4" id="KW-0819">tRNA processing</keyword>
<sequence length="285" mass="31056">MTELDWVYSLNSKIPQGKDLPAGVKRYAAVVSYDGSAFCGFQKQKHSPSVQQELERALSSVANSNIVVSCAGRTDTAVHASYQVVHFDTPALRTGRNWVKGSNSQLPDSIALLWADQVTESFHARFSATSRTYRYVIHAAPARPAILSQGVTWVRNPLNTAAMQEACQHLLGEQDFSAFRGAGCQSLSPNRNITSAKIIQAGELIVFEVTANAFVLHMVRNIIGSLMEVGFGRRDPGWIGQLIKGRDRTKSAATASPNGLYLVNVGYPNDPVIPLMPKGPLFLNI</sequence>
<dbReference type="EC" id="5.4.99.12" evidence="4"/>
<feature type="active site" description="Nucleophile" evidence="4">
    <location>
        <position position="75"/>
    </location>
</feature>
<dbReference type="EMBL" id="CP103416">
    <property type="protein sequence ID" value="UVW33858.1"/>
    <property type="molecule type" value="Genomic_DNA"/>
</dbReference>
<dbReference type="PIRSF" id="PIRSF001430">
    <property type="entry name" value="tRNA_psdUrid_synth"/>
    <property type="match status" value="1"/>
</dbReference>
<dbReference type="Proteomes" id="UP001059934">
    <property type="component" value="Chromosome"/>
</dbReference>
<dbReference type="InterPro" id="IPR001406">
    <property type="entry name" value="PsdUridine_synth_TruA"/>
</dbReference>
<feature type="domain" description="Pseudouridine synthase I TruA alpha/beta" evidence="6">
    <location>
        <begin position="29"/>
        <end position="126"/>
    </location>
</feature>
<dbReference type="CDD" id="cd02570">
    <property type="entry name" value="PseudoU_synth_EcTruA"/>
    <property type="match status" value="1"/>
</dbReference>
<protein>
    <recommendedName>
        <fullName evidence="4">tRNA pseudouridine synthase A</fullName>
        <ecNumber evidence="4">5.4.99.12</ecNumber>
    </recommendedName>
    <alternativeName>
        <fullName evidence="4">tRNA pseudouridine(38-40) synthase</fullName>
    </alternativeName>
    <alternativeName>
        <fullName evidence="4">tRNA pseudouridylate synthase I</fullName>
    </alternativeName>
    <alternativeName>
        <fullName evidence="4">tRNA-uridine isomerase I</fullName>
    </alternativeName>
</protein>
<evidence type="ECO:0000256" key="2">
    <source>
        <dbReference type="ARBA" id="ARBA00022694"/>
    </source>
</evidence>
<comment type="subunit">
    <text evidence="4">Homodimer.</text>
</comment>
<dbReference type="Pfam" id="PF01416">
    <property type="entry name" value="PseudoU_synth_1"/>
    <property type="match status" value="2"/>
</dbReference>
<dbReference type="SUPFAM" id="SSF55120">
    <property type="entry name" value="Pseudouridine synthase"/>
    <property type="match status" value="1"/>
</dbReference>
<keyword evidence="3 4" id="KW-0413">Isomerase</keyword>
<dbReference type="Gene3D" id="3.30.70.660">
    <property type="entry name" value="Pseudouridine synthase I, catalytic domain, C-terminal subdomain"/>
    <property type="match status" value="1"/>
</dbReference>
<dbReference type="InterPro" id="IPR020103">
    <property type="entry name" value="PsdUridine_synth_cat_dom_sf"/>
</dbReference>
<dbReference type="NCBIfam" id="TIGR00071">
    <property type="entry name" value="hisT_truA"/>
    <property type="match status" value="1"/>
</dbReference>
<dbReference type="GO" id="GO:0160147">
    <property type="term" value="F:tRNA pseudouridine(38-40) synthase activity"/>
    <property type="evidence" value="ECO:0007669"/>
    <property type="project" value="UniProtKB-EC"/>
</dbReference>
<dbReference type="Gene3D" id="3.30.70.580">
    <property type="entry name" value="Pseudouridine synthase I, catalytic domain, N-terminal subdomain"/>
    <property type="match status" value="1"/>
</dbReference>
<gene>
    <name evidence="4 7" type="primary">truA</name>
    <name evidence="7" type="ORF">NYF23_07360</name>
</gene>
<comment type="caution">
    <text evidence="4">Lacks conserved residue(s) required for the propagation of feature annotation.</text>
</comment>
<comment type="similarity">
    <text evidence="1 4 5">Belongs to the tRNA pseudouridine synthase TruA family.</text>
</comment>
<dbReference type="InterPro" id="IPR020095">
    <property type="entry name" value="PsdUridine_synth_TruA_C"/>
</dbReference>
<comment type="catalytic activity">
    <reaction evidence="4 5">
        <text>uridine(38/39/40) in tRNA = pseudouridine(38/39/40) in tRNA</text>
        <dbReference type="Rhea" id="RHEA:22376"/>
        <dbReference type="Rhea" id="RHEA-COMP:10085"/>
        <dbReference type="Rhea" id="RHEA-COMP:10087"/>
        <dbReference type="ChEBI" id="CHEBI:65314"/>
        <dbReference type="ChEBI" id="CHEBI:65315"/>
        <dbReference type="EC" id="5.4.99.12"/>
    </reaction>
</comment>
<feature type="binding site" evidence="4">
    <location>
        <position position="133"/>
    </location>
    <ligand>
        <name>substrate</name>
    </ligand>
</feature>
<comment type="function">
    <text evidence="4">Formation of pseudouridine at positions 38, 39 and 40 in the anticodon stem and loop of transfer RNAs.</text>
</comment>
<dbReference type="InterPro" id="IPR020094">
    <property type="entry name" value="TruA/RsuA/RluB/E/F_N"/>
</dbReference>
<evidence type="ECO:0000256" key="5">
    <source>
        <dbReference type="RuleBase" id="RU003792"/>
    </source>
</evidence>
<dbReference type="HAMAP" id="MF_00171">
    <property type="entry name" value="TruA"/>
    <property type="match status" value="1"/>
</dbReference>
<dbReference type="PANTHER" id="PTHR11142:SF0">
    <property type="entry name" value="TRNA PSEUDOURIDINE SYNTHASE-LIKE 1"/>
    <property type="match status" value="1"/>
</dbReference>
<proteinExistence type="inferred from homology"/>